<feature type="transmembrane region" description="Helical" evidence="1">
    <location>
        <begin position="363"/>
        <end position="379"/>
    </location>
</feature>
<feature type="transmembrane region" description="Helical" evidence="1">
    <location>
        <begin position="143"/>
        <end position="162"/>
    </location>
</feature>
<feature type="transmembrane region" description="Helical" evidence="1">
    <location>
        <begin position="28"/>
        <end position="46"/>
    </location>
</feature>
<feature type="transmembrane region" description="Helical" evidence="1">
    <location>
        <begin position="274"/>
        <end position="293"/>
    </location>
</feature>
<proteinExistence type="predicted"/>
<evidence type="ECO:0000313" key="4">
    <source>
        <dbReference type="Proteomes" id="UP000260812"/>
    </source>
</evidence>
<keyword evidence="1" id="KW-1133">Transmembrane helix</keyword>
<dbReference type="Proteomes" id="UP000260812">
    <property type="component" value="Unassembled WGS sequence"/>
</dbReference>
<feature type="transmembrane region" description="Helical" evidence="1">
    <location>
        <begin position="90"/>
        <end position="113"/>
    </location>
</feature>
<feature type="transmembrane region" description="Helical" evidence="1">
    <location>
        <begin position="119"/>
        <end position="136"/>
    </location>
</feature>
<keyword evidence="1" id="KW-0472">Membrane</keyword>
<feature type="transmembrane region" description="Helical" evidence="1">
    <location>
        <begin position="414"/>
        <end position="435"/>
    </location>
</feature>
<evidence type="ECO:0000256" key="1">
    <source>
        <dbReference type="SAM" id="Phobius"/>
    </source>
</evidence>
<dbReference type="EMBL" id="QVLU01000007">
    <property type="protein sequence ID" value="RGE72077.1"/>
    <property type="molecule type" value="Genomic_DNA"/>
</dbReference>
<feature type="transmembrane region" description="Helical" evidence="1">
    <location>
        <begin position="168"/>
        <end position="201"/>
    </location>
</feature>
<evidence type="ECO:0000313" key="5">
    <source>
        <dbReference type="Proteomes" id="UP000261166"/>
    </source>
</evidence>
<feature type="transmembrane region" description="Helical" evidence="1">
    <location>
        <begin position="333"/>
        <end position="351"/>
    </location>
</feature>
<organism evidence="3 5">
    <name type="scientific">Eisenbergiella massiliensis</name>
    <dbReference type="NCBI Taxonomy" id="1720294"/>
    <lineage>
        <taxon>Bacteria</taxon>
        <taxon>Bacillati</taxon>
        <taxon>Bacillota</taxon>
        <taxon>Clostridia</taxon>
        <taxon>Lachnospirales</taxon>
        <taxon>Lachnospiraceae</taxon>
        <taxon>Eisenbergiella</taxon>
    </lineage>
</organism>
<evidence type="ECO:0008006" key="6">
    <source>
        <dbReference type="Google" id="ProtNLM"/>
    </source>
</evidence>
<dbReference type="AlphaFoldDB" id="A0A3E3IYB2"/>
<comment type="caution">
    <text evidence="3">The sequence shown here is derived from an EMBL/GenBank/DDBJ whole genome shotgun (WGS) entry which is preliminary data.</text>
</comment>
<keyword evidence="4" id="KW-1185">Reference proteome</keyword>
<dbReference type="Proteomes" id="UP000261166">
    <property type="component" value="Unassembled WGS sequence"/>
</dbReference>
<keyword evidence="1" id="KW-0812">Transmembrane</keyword>
<reference evidence="3 5" key="1">
    <citation type="submission" date="2018-08" db="EMBL/GenBank/DDBJ databases">
        <title>A genome reference for cultivated species of the human gut microbiota.</title>
        <authorList>
            <person name="Zou Y."/>
            <person name="Xue W."/>
            <person name="Luo G."/>
        </authorList>
    </citation>
    <scope>NUCLEOTIDE SEQUENCE [LARGE SCALE GENOMIC DNA]</scope>
    <source>
        <strain evidence="3 5">AF26-4BH</strain>
        <strain evidence="2">TF05-5AC</strain>
    </source>
</reference>
<feature type="transmembrane region" description="Helical" evidence="1">
    <location>
        <begin position="385"/>
        <end position="402"/>
    </location>
</feature>
<feature type="transmembrane region" description="Helical" evidence="1">
    <location>
        <begin position="213"/>
        <end position="236"/>
    </location>
</feature>
<feature type="transmembrane region" description="Helical" evidence="1">
    <location>
        <begin position="66"/>
        <end position="83"/>
    </location>
</feature>
<evidence type="ECO:0000313" key="3">
    <source>
        <dbReference type="EMBL" id="RGE72077.1"/>
    </source>
</evidence>
<gene>
    <name evidence="3" type="ORF">DWY69_09180</name>
    <name evidence="2" type="ORF">DXC51_19775</name>
</gene>
<sequence length="582" mass="65705">MIHGNRIDMGIEIPMDKRKKLTKILEKFIFPCLLLIYPLLWVNQGIDVSDPMYSLTNFRFFPELKGSWAIATYLANVAGWLLMKLPFGGTLLGISFYTRLVISAMALLSYYFLKGKMPAWVVFTGEIIAISFCWCPTTILYNYLTYFLFLAVCILLYRGLIWNRPGLLIWAGVCLGLNVMVRTPNIAEALLIVAVFFYGKLCGKSAQEMWKQAGFCVAGFLAGFLGVFLVICIQYGPGAYFGMFGSLAGYTATDESYSPFSMITSIFAAYGKTMVWLMVIAVCVLAGWIFFHILPKRFHTAGKIIYCLCIPVLIRLFWGRGMFTFTYYNYRSIYEWGMLFLYLVLISCVVCIGNSRFFRRDRLLALIILLSVAVLPIGSNNDTMPNLNCLFLAAPFTLWMLGKYIRRMRRKPEAFPVTAMSVMVAGMVLIQGMGFHSHFAFGDGIYGEKRDAKIENSYILKGMKTRSLNADQLTGLLGYAGQNGLSGRPLITFGNAPGLHFLLDMPPGLTHAWPDLDTYPAEQMKEELEQLGEGTVVIFYKENGELPGNSEKMQALMGWLDKENYIPVFENEGYLIYNIDSE</sequence>
<feature type="transmembrane region" description="Helical" evidence="1">
    <location>
        <begin position="305"/>
        <end position="327"/>
    </location>
</feature>
<accession>A0A3E3IYB2</accession>
<dbReference type="EMBL" id="QVLV01000016">
    <property type="protein sequence ID" value="RGE57299.1"/>
    <property type="molecule type" value="Genomic_DNA"/>
</dbReference>
<protein>
    <recommendedName>
        <fullName evidence="6">Glycosyltransferase RgtA/B/C/D-like domain-containing protein</fullName>
    </recommendedName>
</protein>
<evidence type="ECO:0000313" key="2">
    <source>
        <dbReference type="EMBL" id="RGE57299.1"/>
    </source>
</evidence>
<name>A0A3E3IYB2_9FIRM</name>